<proteinExistence type="predicted"/>
<keyword evidence="3" id="KW-1185">Reference proteome</keyword>
<keyword evidence="1" id="KW-0175">Coiled coil</keyword>
<evidence type="ECO:0000313" key="2">
    <source>
        <dbReference type="EMBL" id="MQL69664.1"/>
    </source>
</evidence>
<accession>A0A843TJE5</accession>
<comment type="caution">
    <text evidence="2">The sequence shown here is derived from an EMBL/GenBank/DDBJ whole genome shotgun (WGS) entry which is preliminary data.</text>
</comment>
<reference evidence="2" key="1">
    <citation type="submission" date="2017-07" db="EMBL/GenBank/DDBJ databases">
        <title>Taro Niue Genome Assembly and Annotation.</title>
        <authorList>
            <person name="Atibalentja N."/>
            <person name="Keating K."/>
            <person name="Fields C.J."/>
        </authorList>
    </citation>
    <scope>NUCLEOTIDE SEQUENCE</scope>
    <source>
        <strain evidence="2">Niue_2</strain>
        <tissue evidence="2">Leaf</tissue>
    </source>
</reference>
<evidence type="ECO:0000313" key="3">
    <source>
        <dbReference type="Proteomes" id="UP000652761"/>
    </source>
</evidence>
<sequence>MVIQSGPLMTSGFKLWKVTFAHWPVTDRRGSRIIEVRKGRKTRKLKITVEMENIIRLQRELEEARSSLGQEVKDDAKDSDEETDLIRDDDECRRSLASKSREVERLKRKKPSWLRFGLKFGIRYGFELNLAYLCGFLAMDSKFRFGFEYGLPCWLIGYGLRLGFEIAYLCGLLAMDLKFGFGLSLWFAGYGFEYGFDIAYLCDLLAMVLESHLAEDAK</sequence>
<evidence type="ECO:0000256" key="1">
    <source>
        <dbReference type="SAM" id="Coils"/>
    </source>
</evidence>
<dbReference type="AlphaFoldDB" id="A0A843TJE5"/>
<name>A0A843TJE5_COLES</name>
<dbReference type="EMBL" id="NMUH01000044">
    <property type="protein sequence ID" value="MQL69664.1"/>
    <property type="molecule type" value="Genomic_DNA"/>
</dbReference>
<protein>
    <submittedName>
        <fullName evidence="2">Uncharacterized protein</fullName>
    </submittedName>
</protein>
<gene>
    <name evidence="2" type="ORF">Taro_001959</name>
</gene>
<feature type="coiled-coil region" evidence="1">
    <location>
        <begin position="47"/>
        <end position="74"/>
    </location>
</feature>
<dbReference type="Proteomes" id="UP000652761">
    <property type="component" value="Unassembled WGS sequence"/>
</dbReference>
<organism evidence="2 3">
    <name type="scientific">Colocasia esculenta</name>
    <name type="common">Wild taro</name>
    <name type="synonym">Arum esculentum</name>
    <dbReference type="NCBI Taxonomy" id="4460"/>
    <lineage>
        <taxon>Eukaryota</taxon>
        <taxon>Viridiplantae</taxon>
        <taxon>Streptophyta</taxon>
        <taxon>Embryophyta</taxon>
        <taxon>Tracheophyta</taxon>
        <taxon>Spermatophyta</taxon>
        <taxon>Magnoliopsida</taxon>
        <taxon>Liliopsida</taxon>
        <taxon>Araceae</taxon>
        <taxon>Aroideae</taxon>
        <taxon>Colocasieae</taxon>
        <taxon>Colocasia</taxon>
    </lineage>
</organism>